<organism evidence="1 2">
    <name type="scientific">Planktothrix agardhii CCAP 1459/11A</name>
    <dbReference type="NCBI Taxonomy" id="282420"/>
    <lineage>
        <taxon>Bacteria</taxon>
        <taxon>Bacillati</taxon>
        <taxon>Cyanobacteriota</taxon>
        <taxon>Cyanophyceae</taxon>
        <taxon>Oscillatoriophycideae</taxon>
        <taxon>Oscillatoriales</taxon>
        <taxon>Microcoleaceae</taxon>
        <taxon>Planktothrix</taxon>
    </lineage>
</organism>
<reference evidence="2" key="1">
    <citation type="submission" date="2019-02" db="EMBL/GenBank/DDBJ databases">
        <title>Draft genome sequence of Planktothrix agardhii NIES-905.</title>
        <authorList>
            <person name="Yamaguchi H."/>
            <person name="Suzuki S."/>
            <person name="Kawachi M."/>
        </authorList>
    </citation>
    <scope>NUCLEOTIDE SEQUENCE [LARGE SCALE GENOMIC DNA]</scope>
    <source>
        <strain evidence="2">CCAP 1459/11A</strain>
    </source>
</reference>
<dbReference type="Proteomes" id="UP000299794">
    <property type="component" value="Unassembled WGS sequence"/>
</dbReference>
<evidence type="ECO:0000313" key="2">
    <source>
        <dbReference type="Proteomes" id="UP000299794"/>
    </source>
</evidence>
<dbReference type="InterPro" id="IPR007574">
    <property type="entry name" value="NblA"/>
</dbReference>
<gene>
    <name evidence="1" type="primary">nblA_1</name>
    <name evidence="1" type="ORF">PA905_20250</name>
</gene>
<dbReference type="Pfam" id="PF04485">
    <property type="entry name" value="NblA"/>
    <property type="match status" value="1"/>
</dbReference>
<dbReference type="SUPFAM" id="SSF109859">
    <property type="entry name" value="NblA-like"/>
    <property type="match status" value="1"/>
</dbReference>
<accession>A0A4P5ZVL0</accession>
<dbReference type="Gene3D" id="1.10.287.670">
    <property type="entry name" value="Phycobilisome degradation protein NblA"/>
    <property type="match status" value="1"/>
</dbReference>
<comment type="caution">
    <text evidence="1">The sequence shown here is derived from an EMBL/GenBank/DDBJ whole genome shotgun (WGS) entry which is preliminary data.</text>
</comment>
<sequence>MKTPANLSLEQQFKLQILREQVKNLNLEQAQDYLLEVLRQSMVKDNLLRQWIKNP</sequence>
<proteinExistence type="predicted"/>
<dbReference type="AlphaFoldDB" id="A0A4P5ZVL0"/>
<dbReference type="InterPro" id="IPR036904">
    <property type="entry name" value="NblA_sf"/>
</dbReference>
<dbReference type="EMBL" id="BJCD01000040">
    <property type="protein sequence ID" value="GDZ94075.1"/>
    <property type="molecule type" value="Genomic_DNA"/>
</dbReference>
<dbReference type="RefSeq" id="WP_026787009.1">
    <property type="nucleotide sequence ID" value="NZ_BJCD01000040.1"/>
</dbReference>
<name>A0A4P5ZVL0_PLAAG</name>
<evidence type="ECO:0000313" key="1">
    <source>
        <dbReference type="EMBL" id="GDZ94075.1"/>
    </source>
</evidence>
<protein>
    <submittedName>
        <fullName evidence="1">Phycobilisome degradation protein</fullName>
    </submittedName>
</protein>